<evidence type="ECO:0000313" key="3">
    <source>
        <dbReference type="Proteomes" id="UP000002669"/>
    </source>
</evidence>
<dbReference type="EMBL" id="DS989831">
    <property type="protein sequence ID" value="EFQ96847.1"/>
    <property type="molecule type" value="Genomic_DNA"/>
</dbReference>
<dbReference type="HOGENOM" id="CLU_2183321_0_0_1"/>
<accession>E4V6Y1</accession>
<feature type="compositionally biased region" description="Basic and acidic residues" evidence="1">
    <location>
        <begin position="1"/>
        <end position="21"/>
    </location>
</feature>
<organism evidence="3">
    <name type="scientific">Arthroderma gypseum (strain ATCC MYA-4604 / CBS 118893)</name>
    <name type="common">Microsporum gypseum</name>
    <dbReference type="NCBI Taxonomy" id="535722"/>
    <lineage>
        <taxon>Eukaryota</taxon>
        <taxon>Fungi</taxon>
        <taxon>Dikarya</taxon>
        <taxon>Ascomycota</taxon>
        <taxon>Pezizomycotina</taxon>
        <taxon>Eurotiomycetes</taxon>
        <taxon>Eurotiomycetidae</taxon>
        <taxon>Onygenales</taxon>
        <taxon>Arthrodermataceae</taxon>
        <taxon>Nannizzia</taxon>
    </lineage>
</organism>
<evidence type="ECO:0000256" key="1">
    <source>
        <dbReference type="SAM" id="MobiDB-lite"/>
    </source>
</evidence>
<dbReference type="RefSeq" id="XP_003169224.1">
    <property type="nucleotide sequence ID" value="XM_003169176.1"/>
</dbReference>
<feature type="region of interest" description="Disordered" evidence="1">
    <location>
        <begin position="1"/>
        <end position="109"/>
    </location>
</feature>
<feature type="compositionally biased region" description="Basic residues" evidence="1">
    <location>
        <begin position="22"/>
        <end position="34"/>
    </location>
</feature>
<name>E4V6Y1_ARTGP</name>
<feature type="compositionally biased region" description="Basic and acidic residues" evidence="1">
    <location>
        <begin position="51"/>
        <end position="75"/>
    </location>
</feature>
<gene>
    <name evidence="2" type="ORF">MGYG_08768</name>
</gene>
<proteinExistence type="predicted"/>
<dbReference type="AlphaFoldDB" id="E4V6Y1"/>
<sequence length="109" mass="11918">MATAKENRRVSNKTNEDDNEKKKKKKKKKRRKQKKATEAGGGEGEPSVETAEGKDSAERPRGDAISKTDGLRDGDVEAADETAMTSIRSRKRRGTAAGGQGTRAEYRLP</sequence>
<dbReference type="InParanoid" id="E4V6Y1"/>
<dbReference type="Proteomes" id="UP000002669">
    <property type="component" value="Unassembled WGS sequence"/>
</dbReference>
<keyword evidence="3" id="KW-1185">Reference proteome</keyword>
<dbReference type="GeneID" id="10024378"/>
<dbReference type="VEuPathDB" id="FungiDB:MGYG_08768"/>
<protein>
    <submittedName>
        <fullName evidence="2">Uncharacterized protein</fullName>
    </submittedName>
</protein>
<reference evidence="3" key="1">
    <citation type="journal article" date="2012" name="MBio">
        <title>Comparative genome analysis of Trichophyton rubrum and related dermatophytes reveals candidate genes involved in infection.</title>
        <authorList>
            <person name="Martinez D.A."/>
            <person name="Oliver B.G."/>
            <person name="Graeser Y."/>
            <person name="Goldberg J.M."/>
            <person name="Li W."/>
            <person name="Martinez-Rossi N.M."/>
            <person name="Monod M."/>
            <person name="Shelest E."/>
            <person name="Barton R.C."/>
            <person name="Birch E."/>
            <person name="Brakhage A.A."/>
            <person name="Chen Z."/>
            <person name="Gurr S.J."/>
            <person name="Heiman D."/>
            <person name="Heitman J."/>
            <person name="Kosti I."/>
            <person name="Rossi A."/>
            <person name="Saif S."/>
            <person name="Samalova M."/>
            <person name="Saunders C.W."/>
            <person name="Shea T."/>
            <person name="Summerbell R.C."/>
            <person name="Xu J."/>
            <person name="Young S."/>
            <person name="Zeng Q."/>
            <person name="Birren B.W."/>
            <person name="Cuomo C.A."/>
            <person name="White T.C."/>
        </authorList>
    </citation>
    <scope>NUCLEOTIDE SEQUENCE [LARGE SCALE GENOMIC DNA]</scope>
    <source>
        <strain evidence="3">ATCC MYA-4604 / CBS 118893</strain>
    </source>
</reference>
<evidence type="ECO:0000313" key="2">
    <source>
        <dbReference type="EMBL" id="EFQ96847.1"/>
    </source>
</evidence>